<dbReference type="PROSITE" id="PS00491">
    <property type="entry name" value="PROLINE_PEPTIDASE"/>
    <property type="match status" value="1"/>
</dbReference>
<dbReference type="CDD" id="cd01085">
    <property type="entry name" value="APP"/>
    <property type="match status" value="1"/>
</dbReference>
<evidence type="ECO:0000259" key="5">
    <source>
        <dbReference type="Pfam" id="PF00557"/>
    </source>
</evidence>
<keyword evidence="3" id="KW-0378">Hydrolase</keyword>
<dbReference type="InterPro" id="IPR029149">
    <property type="entry name" value="Creatin/AminoP/Spt16_N"/>
</dbReference>
<feature type="domain" description="Peptidase M24" evidence="5">
    <location>
        <begin position="406"/>
        <end position="621"/>
    </location>
</feature>
<feature type="domain" description="Peptidase M24 C-terminal" evidence="7">
    <location>
        <begin position="634"/>
        <end position="698"/>
    </location>
</feature>
<evidence type="ECO:0000256" key="1">
    <source>
        <dbReference type="ARBA" id="ARBA00008766"/>
    </source>
</evidence>
<evidence type="ECO:0000313" key="9">
    <source>
        <dbReference type="Proteomes" id="UP000749559"/>
    </source>
</evidence>
<evidence type="ECO:0000256" key="4">
    <source>
        <dbReference type="RuleBase" id="RU000590"/>
    </source>
</evidence>
<dbReference type="Gene3D" id="3.40.350.10">
    <property type="entry name" value="Creatinase/prolidase N-terminal domain"/>
    <property type="match status" value="2"/>
</dbReference>
<evidence type="ECO:0000256" key="2">
    <source>
        <dbReference type="ARBA" id="ARBA00022723"/>
    </source>
</evidence>
<dbReference type="Proteomes" id="UP000749559">
    <property type="component" value="Unassembled WGS sequence"/>
</dbReference>
<dbReference type="InterPro" id="IPR000587">
    <property type="entry name" value="Creatinase_N"/>
</dbReference>
<evidence type="ECO:0000259" key="7">
    <source>
        <dbReference type="Pfam" id="PF16188"/>
    </source>
</evidence>
<dbReference type="OrthoDB" id="9995434at2759"/>
<dbReference type="SUPFAM" id="SSF55920">
    <property type="entry name" value="Creatinase/aminopeptidase"/>
    <property type="match status" value="1"/>
</dbReference>
<dbReference type="PANTHER" id="PTHR43763:SF18">
    <property type="entry name" value="XAA-PRO AMINOPEPTIDASE 1"/>
    <property type="match status" value="1"/>
</dbReference>
<dbReference type="InterPro" id="IPR001131">
    <property type="entry name" value="Peptidase_M24B_aminopep-P_CS"/>
</dbReference>
<dbReference type="InterPro" id="IPR033740">
    <property type="entry name" value="Pept_M24B"/>
</dbReference>
<evidence type="ECO:0000256" key="3">
    <source>
        <dbReference type="ARBA" id="ARBA00022801"/>
    </source>
</evidence>
<proteinExistence type="inferred from homology"/>
<dbReference type="PROSITE" id="PS51257">
    <property type="entry name" value="PROKAR_LIPOPROTEIN"/>
    <property type="match status" value="1"/>
</dbReference>
<dbReference type="FunFam" id="3.40.350.10:FF:000003">
    <property type="entry name" value="Xaa-pro aminopeptidase P"/>
    <property type="match status" value="1"/>
</dbReference>
<dbReference type="GO" id="GO:0046872">
    <property type="term" value="F:metal ion binding"/>
    <property type="evidence" value="ECO:0007669"/>
    <property type="project" value="UniProtKB-KW"/>
</dbReference>
<protein>
    <submittedName>
        <fullName evidence="8">Uncharacterized protein</fullName>
    </submittedName>
</protein>
<sequence>MMVLLAKCTILCVLFVGALSCPFAFDDDAMTVNDADTEATHRRVRRDLTVDGTRPLCKESGGNDPPTAIDTRARIAALRALFSNSTYTQQGIDAYIIPMNDQHQSEYVSEYDKRIGYTSNFQGSSGTVVVTRTKQALWTDGRYFLAADQEMDCSWILMRSGESGVPSITRWLRDEVPQNGRVGADPSLFRIDSWRSYKRIMEESEEAISFVPITTNLIDLIWTVNRPAQPANRLLIMNMTYTGRAWSNKVEELQSKMTTAGADALVLSKLDENAWLFNLRGSDIAYNPVFFSYTIVRKTGNPMFYIMKKSERLGQEGMTNHLNTGNDGSCTGKTGLCVEVKDYSAFISELQGMVASTNNFWVSPVQSYSIYNAIVGTGENNKTNVIEGASPVLLMKAIKNPVERQGMRNCQARDSSHVIEFAARLEREVKAGTPWTELQAVEELLKVRQRDPTNHGASFSTIAGFGPNGAIIHYRPSNQTNSPVTTQGTFLLDSGGQYLDGTTDVTRTFHFGTPDAKEIEAYTRVLMGAIDLATTVWPVGVYGRSVDVRARQPLYSVGWDFRHGTGHGIGIFLNVHEGPGSISQGYSSAHSPMYEAMFFSDEPGYYEDGKFGIRLETIVEVVNATTTYNFGNKQWLTFDAWTLVPFEKNLIDVNLLTASQRQWLNKYHQKCKDVVGPMLQNAGKKEAYDWLMARVDPIPETPRYDTSSGNTWTISTCYNFGNKQWLTFDAWTLVPFEKNLIDVNLLTASQRQWLNKYHQKCKDVVGPMLQNAGKKEAYDWLMARVDPIPETPRYDTSSGNTWTISTCVLILSIITLWT</sequence>
<dbReference type="FunFam" id="3.90.230.10:FF:000009">
    <property type="entry name" value="xaa-Pro aminopeptidase 2"/>
    <property type="match status" value="1"/>
</dbReference>
<dbReference type="InterPro" id="IPR036005">
    <property type="entry name" value="Creatinase/aminopeptidase-like"/>
</dbReference>
<organism evidence="8 9">
    <name type="scientific">Owenia fusiformis</name>
    <name type="common">Polychaete worm</name>
    <dbReference type="NCBI Taxonomy" id="6347"/>
    <lineage>
        <taxon>Eukaryota</taxon>
        <taxon>Metazoa</taxon>
        <taxon>Spiralia</taxon>
        <taxon>Lophotrochozoa</taxon>
        <taxon>Annelida</taxon>
        <taxon>Polychaeta</taxon>
        <taxon>Sedentaria</taxon>
        <taxon>Canalipalpata</taxon>
        <taxon>Sabellida</taxon>
        <taxon>Oweniida</taxon>
        <taxon>Oweniidae</taxon>
        <taxon>Owenia</taxon>
    </lineage>
</organism>
<dbReference type="InterPro" id="IPR050422">
    <property type="entry name" value="X-Pro_aminopeptidase_P"/>
</dbReference>
<comment type="similarity">
    <text evidence="1 4">Belongs to the peptidase M24B family.</text>
</comment>
<dbReference type="Pfam" id="PF16188">
    <property type="entry name" value="Peptidase_M24_C"/>
    <property type="match status" value="2"/>
</dbReference>
<dbReference type="EMBL" id="CAIIXF020000011">
    <property type="protein sequence ID" value="CAH1799503.1"/>
    <property type="molecule type" value="Genomic_DNA"/>
</dbReference>
<dbReference type="PANTHER" id="PTHR43763">
    <property type="entry name" value="XAA-PRO AMINOPEPTIDASE 1"/>
    <property type="match status" value="1"/>
</dbReference>
<name>A0A8J1XJ27_OWEFU</name>
<gene>
    <name evidence="8" type="ORF">OFUS_LOCUS23511</name>
</gene>
<keyword evidence="2 4" id="KW-0479">Metal-binding</keyword>
<dbReference type="SUPFAM" id="SSF53092">
    <property type="entry name" value="Creatinase/prolidase N-terminal domain"/>
    <property type="match status" value="1"/>
</dbReference>
<dbReference type="InterPro" id="IPR000994">
    <property type="entry name" value="Pept_M24"/>
</dbReference>
<dbReference type="Pfam" id="PF00557">
    <property type="entry name" value="Peptidase_M24"/>
    <property type="match status" value="1"/>
</dbReference>
<dbReference type="Pfam" id="PF01321">
    <property type="entry name" value="Creatinase_N"/>
    <property type="match status" value="1"/>
</dbReference>
<dbReference type="InterPro" id="IPR032416">
    <property type="entry name" value="Peptidase_M24_C"/>
</dbReference>
<evidence type="ECO:0000313" key="8">
    <source>
        <dbReference type="EMBL" id="CAH1799503.1"/>
    </source>
</evidence>
<accession>A0A8J1XJ27</accession>
<feature type="domain" description="Creatinase N-terminal" evidence="6">
    <location>
        <begin position="88"/>
        <end position="215"/>
    </location>
</feature>
<dbReference type="Pfam" id="PF16189">
    <property type="entry name" value="Creatinase_N_2"/>
    <property type="match status" value="1"/>
</dbReference>
<evidence type="ECO:0000259" key="6">
    <source>
        <dbReference type="Pfam" id="PF01321"/>
    </source>
</evidence>
<dbReference type="GO" id="GO:0070006">
    <property type="term" value="F:metalloaminopeptidase activity"/>
    <property type="evidence" value="ECO:0007669"/>
    <property type="project" value="InterPro"/>
</dbReference>
<comment type="caution">
    <text evidence="8">The sequence shown here is derived from an EMBL/GenBank/DDBJ whole genome shotgun (WGS) entry which is preliminary data.</text>
</comment>
<feature type="domain" description="Peptidase M24 C-terminal" evidence="7">
    <location>
        <begin position="724"/>
        <end position="788"/>
    </location>
</feature>
<keyword evidence="9" id="KW-1185">Reference proteome</keyword>
<dbReference type="AlphaFoldDB" id="A0A8J1XJ27"/>
<dbReference type="Gene3D" id="3.90.230.10">
    <property type="entry name" value="Creatinase/methionine aminopeptidase superfamily"/>
    <property type="match status" value="2"/>
</dbReference>
<reference evidence="8" key="1">
    <citation type="submission" date="2022-03" db="EMBL/GenBank/DDBJ databases">
        <authorList>
            <person name="Martin C."/>
        </authorList>
    </citation>
    <scope>NUCLEOTIDE SEQUENCE</scope>
</reference>